<dbReference type="InterPro" id="IPR050109">
    <property type="entry name" value="HTH-type_TetR-like_transc_reg"/>
</dbReference>
<dbReference type="OrthoDB" id="4541465at2"/>
<gene>
    <name evidence="4" type="ORF">DV711_07900</name>
</gene>
<dbReference type="Gene3D" id="1.10.357.10">
    <property type="entry name" value="Tetracycline Repressor, domain 2"/>
    <property type="match status" value="1"/>
</dbReference>
<dbReference type="SUPFAM" id="SSF46689">
    <property type="entry name" value="Homeodomain-like"/>
    <property type="match status" value="1"/>
</dbReference>
<protein>
    <submittedName>
        <fullName evidence="4">TetR/AcrR family transcriptional regulator</fullName>
    </submittedName>
</protein>
<sequence>MNEKLKQDAWIQEAFSALAEGGVAAVKVEVLAKRLKVTKGSFYWHFKNRPQLLEKMLESWREGRIRTIREQVEGDRPAGQILDELLQLYLDRANPRGNAIELAVRDWARSDEAAAGAVALVDRQRLESVAGLYRQLTDSEAEAYAKAFLFYSYVFGSSLVNTSASEVVDDAELRQRCGALLVN</sequence>
<dbReference type="PROSITE" id="PS50977">
    <property type="entry name" value="HTH_TETR_2"/>
    <property type="match status" value="1"/>
</dbReference>
<evidence type="ECO:0000313" key="4">
    <source>
        <dbReference type="EMBL" id="RDE22510.1"/>
    </source>
</evidence>
<keyword evidence="5" id="KW-1185">Reference proteome</keyword>
<comment type="caution">
    <text evidence="4">The sequence shown here is derived from an EMBL/GenBank/DDBJ whole genome shotgun (WGS) entry which is preliminary data.</text>
</comment>
<feature type="domain" description="HTH tetR-type" evidence="3">
    <location>
        <begin position="4"/>
        <end position="64"/>
    </location>
</feature>
<evidence type="ECO:0000256" key="2">
    <source>
        <dbReference type="PROSITE-ProRule" id="PRU00335"/>
    </source>
</evidence>
<proteinExistence type="predicted"/>
<dbReference type="AlphaFoldDB" id="A0A369WKC8"/>
<evidence type="ECO:0000256" key="1">
    <source>
        <dbReference type="ARBA" id="ARBA00023125"/>
    </source>
</evidence>
<dbReference type="InterPro" id="IPR001647">
    <property type="entry name" value="HTH_TetR"/>
</dbReference>
<feature type="DNA-binding region" description="H-T-H motif" evidence="2">
    <location>
        <begin position="27"/>
        <end position="46"/>
    </location>
</feature>
<dbReference type="EMBL" id="QQOH01000002">
    <property type="protein sequence ID" value="RDE22510.1"/>
    <property type="molecule type" value="Genomic_DNA"/>
</dbReference>
<evidence type="ECO:0000313" key="5">
    <source>
        <dbReference type="Proteomes" id="UP000253769"/>
    </source>
</evidence>
<dbReference type="RefSeq" id="WP_114695139.1">
    <property type="nucleotide sequence ID" value="NZ_QQOH01000002.1"/>
</dbReference>
<reference evidence="4 5" key="1">
    <citation type="submission" date="2018-07" db="EMBL/GenBank/DDBJ databases">
        <title>Motiliproteus coralliicola sp. nov., a bacterium isolated from Coral.</title>
        <authorList>
            <person name="Wang G."/>
        </authorList>
    </citation>
    <scope>NUCLEOTIDE SEQUENCE [LARGE SCALE GENOMIC DNA]</scope>
    <source>
        <strain evidence="4 5">C34</strain>
    </source>
</reference>
<dbReference type="GO" id="GO:0000976">
    <property type="term" value="F:transcription cis-regulatory region binding"/>
    <property type="evidence" value="ECO:0007669"/>
    <property type="project" value="TreeGrafter"/>
</dbReference>
<dbReference type="Pfam" id="PF00440">
    <property type="entry name" value="TetR_N"/>
    <property type="match status" value="1"/>
</dbReference>
<dbReference type="Proteomes" id="UP000253769">
    <property type="component" value="Unassembled WGS sequence"/>
</dbReference>
<dbReference type="PANTHER" id="PTHR30055:SF239">
    <property type="entry name" value="TRANSCRIPTIONAL REGULATORY PROTEIN"/>
    <property type="match status" value="1"/>
</dbReference>
<dbReference type="GO" id="GO:0003700">
    <property type="term" value="F:DNA-binding transcription factor activity"/>
    <property type="evidence" value="ECO:0007669"/>
    <property type="project" value="TreeGrafter"/>
</dbReference>
<dbReference type="PANTHER" id="PTHR30055">
    <property type="entry name" value="HTH-TYPE TRANSCRIPTIONAL REGULATOR RUTR"/>
    <property type="match status" value="1"/>
</dbReference>
<name>A0A369WKC8_9GAMM</name>
<accession>A0A369WKC8</accession>
<organism evidence="4 5">
    <name type="scientific">Motiliproteus coralliicola</name>
    <dbReference type="NCBI Taxonomy" id="2283196"/>
    <lineage>
        <taxon>Bacteria</taxon>
        <taxon>Pseudomonadati</taxon>
        <taxon>Pseudomonadota</taxon>
        <taxon>Gammaproteobacteria</taxon>
        <taxon>Oceanospirillales</taxon>
        <taxon>Oceanospirillaceae</taxon>
        <taxon>Motiliproteus</taxon>
    </lineage>
</organism>
<dbReference type="InterPro" id="IPR009057">
    <property type="entry name" value="Homeodomain-like_sf"/>
</dbReference>
<evidence type="ECO:0000259" key="3">
    <source>
        <dbReference type="PROSITE" id="PS50977"/>
    </source>
</evidence>
<keyword evidence="1 2" id="KW-0238">DNA-binding</keyword>